<dbReference type="SUPFAM" id="SSF52172">
    <property type="entry name" value="CheY-like"/>
    <property type="match status" value="1"/>
</dbReference>
<dbReference type="InterPro" id="IPR001789">
    <property type="entry name" value="Sig_transdc_resp-reg_receiver"/>
</dbReference>
<reference evidence="3" key="1">
    <citation type="submission" date="2022-05" db="EMBL/GenBank/DDBJ databases">
        <authorList>
            <person name="Pankratov T."/>
        </authorList>
    </citation>
    <scope>NUCLEOTIDE SEQUENCE</scope>
    <source>
        <strain evidence="3">BP6-180914</strain>
    </source>
</reference>
<name>A0AA42CMS8_9HYPH</name>
<evidence type="ECO:0000256" key="1">
    <source>
        <dbReference type="PROSITE-ProRule" id="PRU00169"/>
    </source>
</evidence>
<gene>
    <name evidence="3" type="ORF">M8523_11665</name>
</gene>
<comment type="caution">
    <text evidence="3">The sequence shown here is derived from an EMBL/GenBank/DDBJ whole genome shotgun (WGS) entry which is preliminary data.</text>
</comment>
<keyword evidence="1" id="KW-0597">Phosphoprotein</keyword>
<dbReference type="EMBL" id="JAMOIM010000006">
    <property type="protein sequence ID" value="MCW6508675.1"/>
    <property type="molecule type" value="Genomic_DNA"/>
</dbReference>
<dbReference type="Proteomes" id="UP001165667">
    <property type="component" value="Unassembled WGS sequence"/>
</dbReference>
<dbReference type="AlphaFoldDB" id="A0AA42CMS8"/>
<evidence type="ECO:0000313" key="3">
    <source>
        <dbReference type="EMBL" id="MCW6508675.1"/>
    </source>
</evidence>
<feature type="domain" description="Response regulatory" evidence="2">
    <location>
        <begin position="1"/>
        <end position="108"/>
    </location>
</feature>
<accession>A0AA42CMS8</accession>
<dbReference type="InterPro" id="IPR011006">
    <property type="entry name" value="CheY-like_superfamily"/>
</dbReference>
<organism evidence="3 4">
    <name type="scientific">Lichenifustis flavocetrariae</name>
    <dbReference type="NCBI Taxonomy" id="2949735"/>
    <lineage>
        <taxon>Bacteria</taxon>
        <taxon>Pseudomonadati</taxon>
        <taxon>Pseudomonadota</taxon>
        <taxon>Alphaproteobacteria</taxon>
        <taxon>Hyphomicrobiales</taxon>
        <taxon>Lichenihabitantaceae</taxon>
        <taxon>Lichenifustis</taxon>
    </lineage>
</organism>
<evidence type="ECO:0000259" key="2">
    <source>
        <dbReference type="PROSITE" id="PS50110"/>
    </source>
</evidence>
<dbReference type="GO" id="GO:0000160">
    <property type="term" value="P:phosphorelay signal transduction system"/>
    <property type="evidence" value="ECO:0007669"/>
    <property type="project" value="InterPro"/>
</dbReference>
<proteinExistence type="predicted"/>
<sequence>MIEDEMLITMLLEDILEELGCQVAGSAVNVRQAEDLAMNATADAAILDVNLGGDPVYPVAERLIERNIPFVFASGYGSANLPDRWQNHPTLPKPFTADQVETVLRTLLKR</sequence>
<dbReference type="SMART" id="SM00448">
    <property type="entry name" value="REC"/>
    <property type="match status" value="1"/>
</dbReference>
<protein>
    <submittedName>
        <fullName evidence="3">Response regulator</fullName>
    </submittedName>
</protein>
<evidence type="ECO:0000313" key="4">
    <source>
        <dbReference type="Proteomes" id="UP001165667"/>
    </source>
</evidence>
<dbReference type="Gene3D" id="3.40.50.2300">
    <property type="match status" value="1"/>
</dbReference>
<feature type="modified residue" description="4-aspartylphosphate" evidence="1">
    <location>
        <position position="48"/>
    </location>
</feature>
<dbReference type="RefSeq" id="WP_282585041.1">
    <property type="nucleotide sequence ID" value="NZ_JAMOIM010000006.1"/>
</dbReference>
<dbReference type="PROSITE" id="PS50110">
    <property type="entry name" value="RESPONSE_REGULATORY"/>
    <property type="match status" value="1"/>
</dbReference>
<keyword evidence="4" id="KW-1185">Reference proteome</keyword>